<name>A0A7S1MRZ7_ALECA</name>
<dbReference type="AlphaFoldDB" id="A0A7S1MRZ7"/>
<proteinExistence type="predicted"/>
<accession>A0A7S1MRZ7</accession>
<gene>
    <name evidence="1" type="ORF">ACAT0790_LOCUS25906</name>
</gene>
<sequence length="94" mass="10233">MVATTTPEPPAFELVRCVAKSFCRPVAEAPVHLWDDTGSGGKPASMWLVNAPQVLWVAVGHSAPRETFWELASDSITFDYTGRPSVHVIHEKSG</sequence>
<evidence type="ECO:0000313" key="1">
    <source>
        <dbReference type="EMBL" id="CAD9138840.1"/>
    </source>
</evidence>
<reference evidence="1" key="1">
    <citation type="submission" date="2021-01" db="EMBL/GenBank/DDBJ databases">
        <authorList>
            <person name="Corre E."/>
            <person name="Pelletier E."/>
            <person name="Niang G."/>
            <person name="Scheremetjew M."/>
            <person name="Finn R."/>
            <person name="Kale V."/>
            <person name="Holt S."/>
            <person name="Cochrane G."/>
            <person name="Meng A."/>
            <person name="Brown T."/>
            <person name="Cohen L."/>
        </authorList>
    </citation>
    <scope>NUCLEOTIDE SEQUENCE</scope>
    <source>
        <strain evidence="1">OF101</strain>
    </source>
</reference>
<organism evidence="1">
    <name type="scientific">Alexandrium catenella</name>
    <name type="common">Red tide dinoflagellate</name>
    <name type="synonym">Gonyaulax catenella</name>
    <dbReference type="NCBI Taxonomy" id="2925"/>
    <lineage>
        <taxon>Eukaryota</taxon>
        <taxon>Sar</taxon>
        <taxon>Alveolata</taxon>
        <taxon>Dinophyceae</taxon>
        <taxon>Gonyaulacales</taxon>
        <taxon>Pyrocystaceae</taxon>
        <taxon>Alexandrium</taxon>
    </lineage>
</organism>
<protein>
    <submittedName>
        <fullName evidence="1">Uncharacterized protein</fullName>
    </submittedName>
</protein>
<dbReference type="EMBL" id="HBGE01042940">
    <property type="protein sequence ID" value="CAD9138840.1"/>
    <property type="molecule type" value="Transcribed_RNA"/>
</dbReference>